<keyword evidence="3" id="KW-1185">Reference proteome</keyword>
<protein>
    <submittedName>
        <fullName evidence="2">Uncharacterized protein</fullName>
    </submittedName>
</protein>
<organism evidence="2 3">
    <name type="scientific">Pseudocercospora eumusae</name>
    <dbReference type="NCBI Taxonomy" id="321146"/>
    <lineage>
        <taxon>Eukaryota</taxon>
        <taxon>Fungi</taxon>
        <taxon>Dikarya</taxon>
        <taxon>Ascomycota</taxon>
        <taxon>Pezizomycotina</taxon>
        <taxon>Dothideomycetes</taxon>
        <taxon>Dothideomycetidae</taxon>
        <taxon>Mycosphaerellales</taxon>
        <taxon>Mycosphaerellaceae</taxon>
        <taxon>Pseudocercospora</taxon>
    </lineage>
</organism>
<feature type="region of interest" description="Disordered" evidence="1">
    <location>
        <begin position="12"/>
        <end position="89"/>
    </location>
</feature>
<dbReference type="EMBL" id="LFZN01000120">
    <property type="protein sequence ID" value="KXS98161.1"/>
    <property type="molecule type" value="Genomic_DNA"/>
</dbReference>
<name>A0A139H6W1_9PEZI</name>
<evidence type="ECO:0000313" key="2">
    <source>
        <dbReference type="EMBL" id="KXS98161.1"/>
    </source>
</evidence>
<reference evidence="2 3" key="1">
    <citation type="submission" date="2015-07" db="EMBL/GenBank/DDBJ databases">
        <title>Comparative genomics of the Sigatoka disease complex on banana suggests a link between parallel evolutionary changes in Pseudocercospora fijiensis and Pseudocercospora eumusae and increased virulence on the banana host.</title>
        <authorList>
            <person name="Chang T.-C."/>
            <person name="Salvucci A."/>
            <person name="Crous P.W."/>
            <person name="Stergiopoulos I."/>
        </authorList>
    </citation>
    <scope>NUCLEOTIDE SEQUENCE [LARGE SCALE GENOMIC DNA]</scope>
    <source>
        <strain evidence="2 3">CBS 114824</strain>
    </source>
</reference>
<gene>
    <name evidence="2" type="ORF">AC578_6428</name>
</gene>
<dbReference type="Proteomes" id="UP000070133">
    <property type="component" value="Unassembled WGS sequence"/>
</dbReference>
<sequence length="89" mass="9888">MTTLLKKLSIKAKAKDGKATEIQRRLPDYDEQYEQRFRKSQEQRPSLLGTPGNAGRHPSQDGLQGDESTPVPGEVYGYGGHYQGAKARV</sequence>
<dbReference type="OrthoDB" id="10569291at2759"/>
<feature type="compositionally biased region" description="Basic and acidic residues" evidence="1">
    <location>
        <begin position="13"/>
        <end position="42"/>
    </location>
</feature>
<comment type="caution">
    <text evidence="2">The sequence shown here is derived from an EMBL/GenBank/DDBJ whole genome shotgun (WGS) entry which is preliminary data.</text>
</comment>
<evidence type="ECO:0000313" key="3">
    <source>
        <dbReference type="Proteomes" id="UP000070133"/>
    </source>
</evidence>
<accession>A0A139H6W1</accession>
<evidence type="ECO:0000256" key="1">
    <source>
        <dbReference type="SAM" id="MobiDB-lite"/>
    </source>
</evidence>
<proteinExistence type="predicted"/>
<dbReference type="AlphaFoldDB" id="A0A139H6W1"/>